<dbReference type="AlphaFoldDB" id="A0A840F505"/>
<proteinExistence type="predicted"/>
<evidence type="ECO:0000256" key="1">
    <source>
        <dbReference type="SAM" id="SignalP"/>
    </source>
</evidence>
<gene>
    <name evidence="2" type="ORF">GGQ80_000868</name>
</gene>
<sequence>MLSNVGLRLLSVLAMLLPTNGAVAQSAAAPPATSARQLDLLCKKDVTGGVVALSGTTVIVSLDDDLSMQGTKIGTPFTASVVEDVKCDDVVAIPQGAKAHGEVTFSSDGGAFGRPGILGISLRTLDVSGYPVELRGTYRETGKEPEAAVAVTTAMVGIFSGFIKGRSSVIPHGRILRARLGEDLTVRPAASPSTAATMDR</sequence>
<evidence type="ECO:0000313" key="2">
    <source>
        <dbReference type="EMBL" id="MBB4152980.1"/>
    </source>
</evidence>
<comment type="caution">
    <text evidence="2">The sequence shown here is derived from an EMBL/GenBank/DDBJ whole genome shotgun (WGS) entry which is preliminary data.</text>
</comment>
<keyword evidence="1" id="KW-0732">Signal</keyword>
<feature type="chain" id="PRO_5033016537" evidence="1">
    <location>
        <begin position="25"/>
        <end position="200"/>
    </location>
</feature>
<accession>A0A840F505</accession>
<dbReference type="Proteomes" id="UP000529795">
    <property type="component" value="Unassembled WGS sequence"/>
</dbReference>
<feature type="signal peptide" evidence="1">
    <location>
        <begin position="1"/>
        <end position="24"/>
    </location>
</feature>
<dbReference type="RefSeq" id="WP_183982662.1">
    <property type="nucleotide sequence ID" value="NZ_JACIEV010000002.1"/>
</dbReference>
<evidence type="ECO:0000313" key="3">
    <source>
        <dbReference type="Proteomes" id="UP000529795"/>
    </source>
</evidence>
<protein>
    <submittedName>
        <fullName evidence="2">Uncharacterized protein</fullName>
    </submittedName>
</protein>
<name>A0A840F505_9SPHN</name>
<reference evidence="2 3" key="1">
    <citation type="submission" date="2020-08" db="EMBL/GenBank/DDBJ databases">
        <title>Genomic Encyclopedia of Type Strains, Phase IV (KMG-IV): sequencing the most valuable type-strain genomes for metagenomic binning, comparative biology and taxonomic classification.</title>
        <authorList>
            <person name="Goeker M."/>
        </authorList>
    </citation>
    <scope>NUCLEOTIDE SEQUENCE [LARGE SCALE GENOMIC DNA]</scope>
    <source>
        <strain evidence="2 3">YC6723</strain>
    </source>
</reference>
<dbReference type="EMBL" id="JACIEV010000002">
    <property type="protein sequence ID" value="MBB4152980.1"/>
    <property type="molecule type" value="Genomic_DNA"/>
</dbReference>
<organism evidence="2 3">
    <name type="scientific">Sphingomonas jinjuensis</name>
    <dbReference type="NCBI Taxonomy" id="535907"/>
    <lineage>
        <taxon>Bacteria</taxon>
        <taxon>Pseudomonadati</taxon>
        <taxon>Pseudomonadota</taxon>
        <taxon>Alphaproteobacteria</taxon>
        <taxon>Sphingomonadales</taxon>
        <taxon>Sphingomonadaceae</taxon>
        <taxon>Sphingomonas</taxon>
    </lineage>
</organism>
<keyword evidence="3" id="KW-1185">Reference proteome</keyword>